<proteinExistence type="predicted"/>
<dbReference type="AlphaFoldDB" id="A0A813GNK0"/>
<name>A0A813GNK0_POLGL</name>
<evidence type="ECO:0000313" key="3">
    <source>
        <dbReference type="EMBL" id="CAE8626567.1"/>
    </source>
</evidence>
<dbReference type="SUPFAM" id="SSF52047">
    <property type="entry name" value="RNI-like"/>
    <property type="match status" value="2"/>
</dbReference>
<feature type="compositionally biased region" description="Basic and acidic residues" evidence="1">
    <location>
        <begin position="434"/>
        <end position="451"/>
    </location>
</feature>
<dbReference type="InterPro" id="IPR050648">
    <property type="entry name" value="F-box_LRR-repeat"/>
</dbReference>
<dbReference type="Gene3D" id="3.80.10.10">
    <property type="entry name" value="Ribonuclease Inhibitor"/>
    <property type="match status" value="2"/>
</dbReference>
<evidence type="ECO:0000256" key="1">
    <source>
        <dbReference type="SAM" id="MobiDB-lite"/>
    </source>
</evidence>
<organism evidence="3 4">
    <name type="scientific">Polarella glacialis</name>
    <name type="common">Dinoflagellate</name>
    <dbReference type="NCBI Taxonomy" id="89957"/>
    <lineage>
        <taxon>Eukaryota</taxon>
        <taxon>Sar</taxon>
        <taxon>Alveolata</taxon>
        <taxon>Dinophyceae</taxon>
        <taxon>Suessiales</taxon>
        <taxon>Suessiaceae</taxon>
        <taxon>Polarella</taxon>
    </lineage>
</organism>
<evidence type="ECO:0000256" key="2">
    <source>
        <dbReference type="SAM" id="Phobius"/>
    </source>
</evidence>
<dbReference type="Proteomes" id="UP000654075">
    <property type="component" value="Unassembled WGS sequence"/>
</dbReference>
<dbReference type="InterPro" id="IPR006553">
    <property type="entry name" value="Leu-rich_rpt_Cys-con_subtyp"/>
</dbReference>
<feature type="transmembrane region" description="Helical" evidence="2">
    <location>
        <begin position="884"/>
        <end position="906"/>
    </location>
</feature>
<evidence type="ECO:0000313" key="4">
    <source>
        <dbReference type="Proteomes" id="UP000654075"/>
    </source>
</evidence>
<dbReference type="PANTHER" id="PTHR13382:SF21">
    <property type="entry name" value="OS12G0601000 PROTEIN"/>
    <property type="match status" value="1"/>
</dbReference>
<dbReference type="SMART" id="SM00367">
    <property type="entry name" value="LRR_CC"/>
    <property type="match status" value="5"/>
</dbReference>
<dbReference type="InterPro" id="IPR032675">
    <property type="entry name" value="LRR_dom_sf"/>
</dbReference>
<comment type="caution">
    <text evidence="3">The sequence shown here is derived from an EMBL/GenBank/DDBJ whole genome shotgun (WGS) entry which is preliminary data.</text>
</comment>
<dbReference type="PANTHER" id="PTHR13382">
    <property type="entry name" value="MITOCHONDRIAL ATP SYNTHASE COUPLING FACTOR B"/>
    <property type="match status" value="1"/>
</dbReference>
<sequence>MVELFCGSPCRPNNFCSHWWGEPLQYFVACIARHCEVRRLSLQTAYYWICAYASGQHALSEELNDDPKQTIFYKAMCLADILLVILENVGPAMPFTRVWCAYELFMALIDEDRKKEPLLLDTAAHTQAGTCMLTDGLTDAKAKVRDAGFPGDAEACKSLRGLCFPIHLLEKCMNLRLQDAQATEEADRRHTWNSVVGKQLHQLDEDPPGEHENYTKVNAQLGSRFAFACFEPAFKKGSAALFGKAKFDLAGFAADSNLAALAEKLSTGLQQLQLDFRECKQISDAGVATLAEKLPISLQQMQLDFSGCLQIRYAGVAALAEKLPISLEQIQLYFNSCSQISDAGVATLAETLPIGLQQLQLDFQESKQISDAGVDALAKKLPIGLQQLRLNFSFCDQISVAVKSATRSLEALCAWAAAAELGAAPDLERRLSFGEEGETGKPSHESPRARPEAPTAPWQGQTPTPALPAPSPAAPQTTHSTAEVAETSSDTILAEGHADETDVGSLDFAYRFDANVLSKVPSLFETLCSALHCATKLEKLSLDFRGCSQISDADVAAMAEKLPISLQQIQLDFSGCSQIRDASVAALAKKVPISLQQFELNFRWPLADQPVQLDFNSRSQINDAGVDALAEKLPIGLQQLQEEGGEARGDEEGEEGEEARPQELGAGLRLGLRLAIVGAAYSACAARVLLQLLAAVRASETLASAYRPSIAKKAKHLSGFGAVCIVGSGSKGRGIPENAWVSKEEAEPLKGDGGIEIQALIEEAVKLRLPRLGQDGSFSPPEKTKKSLRKAEFQLVASGRALAGNFCKGLADSLSIPSFPPPVSDLTALARKYAPDLLTQATYIGGAVALKNDWGGITTRVQNAVPTHRRLAVPGLDQTEILQWWVLAMGIVTGLVLVIKNIWIVATQIMEVIDKMEDAVNKAIDTKQAEISDDVQEMLEESMAKPTAMMVKIPLVRSLSTQIDDAQKELDLNTMLPCPLSSRFNFMSVFGTAGVTVVLAMGAY</sequence>
<gene>
    <name evidence="3" type="ORF">PGLA1383_LOCUS43493</name>
</gene>
<keyword evidence="4" id="KW-1185">Reference proteome</keyword>
<protein>
    <submittedName>
        <fullName evidence="3">Uncharacterized protein</fullName>
    </submittedName>
</protein>
<keyword evidence="2" id="KW-0472">Membrane</keyword>
<reference evidence="3" key="1">
    <citation type="submission" date="2021-02" db="EMBL/GenBank/DDBJ databases">
        <authorList>
            <person name="Dougan E. K."/>
            <person name="Rhodes N."/>
            <person name="Thang M."/>
            <person name="Chan C."/>
        </authorList>
    </citation>
    <scope>NUCLEOTIDE SEQUENCE</scope>
</reference>
<feature type="transmembrane region" description="Helical" evidence="2">
    <location>
        <begin position="984"/>
        <end position="1003"/>
    </location>
</feature>
<keyword evidence="2" id="KW-0812">Transmembrane</keyword>
<accession>A0A813GNK0</accession>
<dbReference type="EMBL" id="CAJNNV010028992">
    <property type="protein sequence ID" value="CAE8626567.1"/>
    <property type="molecule type" value="Genomic_DNA"/>
</dbReference>
<feature type="region of interest" description="Disordered" evidence="1">
    <location>
        <begin position="434"/>
        <end position="488"/>
    </location>
</feature>
<feature type="region of interest" description="Disordered" evidence="1">
    <location>
        <begin position="642"/>
        <end position="662"/>
    </location>
</feature>
<keyword evidence="2" id="KW-1133">Transmembrane helix</keyword>
<dbReference type="GO" id="GO:0005737">
    <property type="term" value="C:cytoplasm"/>
    <property type="evidence" value="ECO:0007669"/>
    <property type="project" value="TreeGrafter"/>
</dbReference>